<dbReference type="AlphaFoldDB" id="A0A243WGI2"/>
<evidence type="ECO:0000313" key="3">
    <source>
        <dbReference type="Proteomes" id="UP000194873"/>
    </source>
</evidence>
<dbReference type="Proteomes" id="UP000194873">
    <property type="component" value="Unassembled WGS sequence"/>
</dbReference>
<feature type="chain" id="PRO_5012015150" evidence="1">
    <location>
        <begin position="24"/>
        <end position="476"/>
    </location>
</feature>
<dbReference type="RefSeq" id="WP_086593663.1">
    <property type="nucleotide sequence ID" value="NZ_MTSE01000003.1"/>
</dbReference>
<feature type="signal peptide" evidence="1">
    <location>
        <begin position="1"/>
        <end position="23"/>
    </location>
</feature>
<accession>A0A243WGI2</accession>
<organism evidence="2 3">
    <name type="scientific">Hymenobacter crusticola</name>
    <dbReference type="NCBI Taxonomy" id="1770526"/>
    <lineage>
        <taxon>Bacteria</taxon>
        <taxon>Pseudomonadati</taxon>
        <taxon>Bacteroidota</taxon>
        <taxon>Cytophagia</taxon>
        <taxon>Cytophagales</taxon>
        <taxon>Hymenobacteraceae</taxon>
        <taxon>Hymenobacter</taxon>
    </lineage>
</organism>
<keyword evidence="3" id="KW-1185">Reference proteome</keyword>
<evidence type="ECO:0000313" key="2">
    <source>
        <dbReference type="EMBL" id="OUJ74853.1"/>
    </source>
</evidence>
<comment type="caution">
    <text evidence="2">The sequence shown here is derived from an EMBL/GenBank/DDBJ whole genome shotgun (WGS) entry which is preliminary data.</text>
</comment>
<dbReference type="OrthoDB" id="663116at2"/>
<dbReference type="EMBL" id="MTSE01000003">
    <property type="protein sequence ID" value="OUJ74853.1"/>
    <property type="molecule type" value="Genomic_DNA"/>
</dbReference>
<sequence>MITLYRLPFLFFMSLGLALPLKAQKAHVVELHKQTLALPDRGFYVQKVVDARPDTTTLGQVHIGVLNRPVEVVLAGQAAPYLHEYLTRQLPARPTDRPVVLRITAMRVAETITYNSEVGKAQCTFEWYELLPTGHYRRLGGAMGSASRGGLDVTSFHASNLVAAMQKSLEQLSLPGTANPEAPLVTWAQLTSTATLAPSGTVYPVLEAEVINKGRYRTFHDFRDNTPDHTLPFEVETTANTEGSLAGTYRVRPYITDATGKQRPLPADTWGFSDGNHVFIRYQNTYFPLERRGNLLSFRVYSVQPGPLFIGAGGLLGAAVGIALSAAMTHAYEHEFTVDITNGNVFNATNLTQVSGPVADSAKVVLYRFEGAKVGLPALVLLNGVPQDSLKANAQLALRLHHQSGPWRLSLRTVTGEASLDLRPSFRQPNFVECAAATGTVPNLQAVPGKEGEFALRRIGTWQQAATKRAVRTAAK</sequence>
<gene>
    <name evidence="2" type="ORF">BXP70_08870</name>
</gene>
<name>A0A243WGI2_9BACT</name>
<reference evidence="2 3" key="1">
    <citation type="submission" date="2017-01" db="EMBL/GenBank/DDBJ databases">
        <title>A new Hymenobacter.</title>
        <authorList>
            <person name="Liang Y."/>
            <person name="Feng F."/>
        </authorList>
    </citation>
    <scope>NUCLEOTIDE SEQUENCE [LARGE SCALE GENOMIC DNA]</scope>
    <source>
        <strain evidence="2">MIMBbqt21</strain>
    </source>
</reference>
<evidence type="ECO:0000256" key="1">
    <source>
        <dbReference type="SAM" id="SignalP"/>
    </source>
</evidence>
<protein>
    <submittedName>
        <fullName evidence="2">Uncharacterized protein</fullName>
    </submittedName>
</protein>
<keyword evidence="1" id="KW-0732">Signal</keyword>
<proteinExistence type="predicted"/>